<dbReference type="Gene3D" id="3.40.250.10">
    <property type="entry name" value="Rhodanese-like domain"/>
    <property type="match status" value="1"/>
</dbReference>
<keyword evidence="3" id="KW-1185">Reference proteome</keyword>
<sequence length="101" mass="11494">MFSFLNKKYNSVNIDNIGGKLKEINLIDVREPYEYKVKHVPYAKNIPMNKLLSDSSKYLNKEKEYHIICQSGARSSRVCNALSRDGFKVVNISGGTSTYRG</sequence>
<comment type="caution">
    <text evidence="2">The sequence shown here is derived from an EMBL/GenBank/DDBJ whole genome shotgun (WGS) entry which is preliminary data.</text>
</comment>
<feature type="domain" description="Rhodanese" evidence="1">
    <location>
        <begin position="20"/>
        <end position="100"/>
    </location>
</feature>
<dbReference type="PANTHER" id="PTHR43031">
    <property type="entry name" value="FAD-DEPENDENT OXIDOREDUCTASE"/>
    <property type="match status" value="1"/>
</dbReference>
<dbReference type="Pfam" id="PF00581">
    <property type="entry name" value="Rhodanese"/>
    <property type="match status" value="1"/>
</dbReference>
<dbReference type="InterPro" id="IPR001763">
    <property type="entry name" value="Rhodanese-like_dom"/>
</dbReference>
<dbReference type="SUPFAM" id="SSF52821">
    <property type="entry name" value="Rhodanese/Cell cycle control phosphatase"/>
    <property type="match status" value="1"/>
</dbReference>
<dbReference type="RefSeq" id="WP_221862400.1">
    <property type="nucleotide sequence ID" value="NZ_JAIKTU010000020.1"/>
</dbReference>
<protein>
    <submittedName>
        <fullName evidence="2">Rhodanese-like domain-containing protein</fullName>
    </submittedName>
</protein>
<evidence type="ECO:0000313" key="2">
    <source>
        <dbReference type="EMBL" id="MBY0757294.1"/>
    </source>
</evidence>
<dbReference type="CDD" id="cd00158">
    <property type="entry name" value="RHOD"/>
    <property type="match status" value="1"/>
</dbReference>
<organism evidence="2 3">
    <name type="scientific">Clostridium sardiniense</name>
    <name type="common">Clostridium absonum</name>
    <dbReference type="NCBI Taxonomy" id="29369"/>
    <lineage>
        <taxon>Bacteria</taxon>
        <taxon>Bacillati</taxon>
        <taxon>Bacillota</taxon>
        <taxon>Clostridia</taxon>
        <taxon>Eubacteriales</taxon>
        <taxon>Clostridiaceae</taxon>
        <taxon>Clostridium</taxon>
    </lineage>
</organism>
<dbReference type="PROSITE" id="PS50206">
    <property type="entry name" value="RHODANESE_3"/>
    <property type="match status" value="1"/>
</dbReference>
<reference evidence="2 3" key="1">
    <citation type="journal article" date="2021" name="Cell Host Microbe">
        <title>in vivo commensal control of Clostridioides difficile virulence.</title>
        <authorList>
            <person name="Girinathan B.P."/>
            <person name="Dibenedetto N."/>
            <person name="Worley J.N."/>
            <person name="Peltier J."/>
            <person name="Arrieta-Ortiz M.L."/>
            <person name="Rupa Christinal Immanuel S."/>
            <person name="Lavin R."/>
            <person name="Delaney M.L."/>
            <person name="Cummins C."/>
            <person name="Hoffmann M."/>
            <person name="Luo Y."/>
            <person name="Gonzalez-Escalona N."/>
            <person name="Allard M."/>
            <person name="Onderdonk A.B."/>
            <person name="Gerber G.K."/>
            <person name="Sonenshein A.L."/>
            <person name="Baliga N."/>
            <person name="Dupuy B."/>
            <person name="Bry L."/>
        </authorList>
    </citation>
    <scope>NUCLEOTIDE SEQUENCE [LARGE SCALE GENOMIC DNA]</scope>
    <source>
        <strain evidence="2 3">DSM 599</strain>
    </source>
</reference>
<dbReference type="Proteomes" id="UP001299068">
    <property type="component" value="Unassembled WGS sequence"/>
</dbReference>
<gene>
    <name evidence="2" type="ORF">K5V21_17825</name>
</gene>
<dbReference type="PANTHER" id="PTHR43031:SF17">
    <property type="entry name" value="SULFURTRANSFERASE YTWF-RELATED"/>
    <property type="match status" value="1"/>
</dbReference>
<name>A0ABS7L2P0_CLOSR</name>
<dbReference type="EMBL" id="JAIKTU010000020">
    <property type="protein sequence ID" value="MBY0757294.1"/>
    <property type="molecule type" value="Genomic_DNA"/>
</dbReference>
<accession>A0ABS7L2P0</accession>
<dbReference type="InterPro" id="IPR050229">
    <property type="entry name" value="GlpE_sulfurtransferase"/>
</dbReference>
<dbReference type="SMART" id="SM00450">
    <property type="entry name" value="RHOD"/>
    <property type="match status" value="1"/>
</dbReference>
<dbReference type="InterPro" id="IPR036873">
    <property type="entry name" value="Rhodanese-like_dom_sf"/>
</dbReference>
<evidence type="ECO:0000259" key="1">
    <source>
        <dbReference type="PROSITE" id="PS50206"/>
    </source>
</evidence>
<proteinExistence type="predicted"/>
<evidence type="ECO:0000313" key="3">
    <source>
        <dbReference type="Proteomes" id="UP001299068"/>
    </source>
</evidence>